<keyword evidence="1" id="KW-1185">Reference proteome</keyword>
<organism evidence="1 2">
    <name type="scientific">Leptonychotes weddellii</name>
    <name type="common">Weddell seal</name>
    <name type="synonym">Otaria weddellii</name>
    <dbReference type="NCBI Taxonomy" id="9713"/>
    <lineage>
        <taxon>Eukaryota</taxon>
        <taxon>Metazoa</taxon>
        <taxon>Chordata</taxon>
        <taxon>Craniata</taxon>
        <taxon>Vertebrata</taxon>
        <taxon>Euteleostomi</taxon>
        <taxon>Mammalia</taxon>
        <taxon>Eutheria</taxon>
        <taxon>Laurasiatheria</taxon>
        <taxon>Carnivora</taxon>
        <taxon>Caniformia</taxon>
        <taxon>Pinnipedia</taxon>
        <taxon>Phocidae</taxon>
        <taxon>Monachinae</taxon>
        <taxon>Lobodontini</taxon>
        <taxon>Leptonychotes</taxon>
    </lineage>
</organism>
<dbReference type="GeneID" id="115940904"/>
<evidence type="ECO:0000313" key="2">
    <source>
        <dbReference type="RefSeq" id="XP_030883877.1"/>
    </source>
</evidence>
<proteinExistence type="predicted"/>
<dbReference type="Proteomes" id="UP000245341">
    <property type="component" value="Unplaced"/>
</dbReference>
<evidence type="ECO:0000313" key="1">
    <source>
        <dbReference type="Proteomes" id="UP000245341"/>
    </source>
</evidence>
<dbReference type="AlphaFoldDB" id="A0A7F8QRS0"/>
<dbReference type="KEGG" id="lww:115940904"/>
<dbReference type="OrthoDB" id="9898907at2759"/>
<dbReference type="RefSeq" id="XP_030883877.1">
    <property type="nucleotide sequence ID" value="XM_031028017.1"/>
</dbReference>
<protein>
    <submittedName>
        <fullName evidence="2">Ubiquitin carboxyl-terminal hydrolase 34-like</fullName>
    </submittedName>
</protein>
<reference evidence="2" key="1">
    <citation type="submission" date="2025-08" db="UniProtKB">
        <authorList>
            <consortium name="RefSeq"/>
        </authorList>
    </citation>
    <scope>IDENTIFICATION</scope>
    <source>
        <tissue evidence="2">Liver</tissue>
    </source>
</reference>
<gene>
    <name evidence="2" type="primary">LOC115940904</name>
</gene>
<name>A0A7F8QRS0_LEPWE</name>
<accession>A0A7F8QRS0</accession>
<sequence>MCENCADLVEVLNEISDIEGGDGLQLRKEHTLKIFAYINSWTQRQCLCCFKEYKHLEIFNQVVCALINLVIAQVQVLRDQLCKHCTTINIDSTWQDETNQVEEPLSIERECKEGSTERQKSIEKKSNPTRICNLTEEESSKSCDPFSLWSTDEKEKLLLCVAKIFQIQFPLYTAYKHNTHPTIEDISTQESNILGAFCDMNDVEVPLHLLRYVCLFCGKNGLSLMKDCFEYGTPETLPFLIAHAFITVVSNVSIVWNWF</sequence>